<dbReference type="Proteomes" id="UP001060085">
    <property type="component" value="Linkage Group LG01"/>
</dbReference>
<protein>
    <submittedName>
        <fullName evidence="1">Uncharacterized protein</fullName>
    </submittedName>
</protein>
<gene>
    <name evidence="1" type="ORF">M9H77_02594</name>
</gene>
<sequence length="191" mass="21029">MTNHQPSSKDIDSGRQPRRSFSGSRFWVLVDMEENAQKEDSVEIIRDRIANISNPTPGTAVHCTNVIYASTVLAHQEDLWTYLKNLGTRLGIAWLLVGDVNQVIHLDEKGGGAGARLQPTKRLGKALDVCDMMNLGFSGPKHTWSFSEDSLNPGTYRPGMSDLRCGIEKSLGILGGGRKDVLLGEKEFKAF</sequence>
<name>A0ACC0C8U6_CATRO</name>
<dbReference type="EMBL" id="CM044701">
    <property type="protein sequence ID" value="KAI5681367.1"/>
    <property type="molecule type" value="Genomic_DNA"/>
</dbReference>
<reference evidence="2" key="1">
    <citation type="journal article" date="2023" name="Nat. Plants">
        <title>Single-cell RNA sequencing provides a high-resolution roadmap for understanding the multicellular compartmentation of specialized metabolism.</title>
        <authorList>
            <person name="Sun S."/>
            <person name="Shen X."/>
            <person name="Li Y."/>
            <person name="Li Y."/>
            <person name="Wang S."/>
            <person name="Li R."/>
            <person name="Zhang H."/>
            <person name="Shen G."/>
            <person name="Guo B."/>
            <person name="Wei J."/>
            <person name="Xu J."/>
            <person name="St-Pierre B."/>
            <person name="Chen S."/>
            <person name="Sun C."/>
        </authorList>
    </citation>
    <scope>NUCLEOTIDE SEQUENCE [LARGE SCALE GENOMIC DNA]</scope>
</reference>
<organism evidence="1 2">
    <name type="scientific">Catharanthus roseus</name>
    <name type="common">Madagascar periwinkle</name>
    <name type="synonym">Vinca rosea</name>
    <dbReference type="NCBI Taxonomy" id="4058"/>
    <lineage>
        <taxon>Eukaryota</taxon>
        <taxon>Viridiplantae</taxon>
        <taxon>Streptophyta</taxon>
        <taxon>Embryophyta</taxon>
        <taxon>Tracheophyta</taxon>
        <taxon>Spermatophyta</taxon>
        <taxon>Magnoliopsida</taxon>
        <taxon>eudicotyledons</taxon>
        <taxon>Gunneridae</taxon>
        <taxon>Pentapetalae</taxon>
        <taxon>asterids</taxon>
        <taxon>lamiids</taxon>
        <taxon>Gentianales</taxon>
        <taxon>Apocynaceae</taxon>
        <taxon>Rauvolfioideae</taxon>
        <taxon>Vinceae</taxon>
        <taxon>Catharanthinae</taxon>
        <taxon>Catharanthus</taxon>
    </lineage>
</organism>
<accession>A0ACC0C8U6</accession>
<evidence type="ECO:0000313" key="2">
    <source>
        <dbReference type="Proteomes" id="UP001060085"/>
    </source>
</evidence>
<evidence type="ECO:0000313" key="1">
    <source>
        <dbReference type="EMBL" id="KAI5681367.1"/>
    </source>
</evidence>
<comment type="caution">
    <text evidence="1">The sequence shown here is derived from an EMBL/GenBank/DDBJ whole genome shotgun (WGS) entry which is preliminary data.</text>
</comment>
<keyword evidence="2" id="KW-1185">Reference proteome</keyword>
<proteinExistence type="predicted"/>